<evidence type="ECO:0000313" key="2">
    <source>
        <dbReference type="Proteomes" id="UP000515947"/>
    </source>
</evidence>
<dbReference type="AlphaFoldDB" id="A0A7G9R8E1"/>
<evidence type="ECO:0000313" key="1">
    <source>
        <dbReference type="EMBL" id="QNN51866.1"/>
    </source>
</evidence>
<organism evidence="1 2">
    <name type="scientific">Nocardioides mesophilus</name>
    <dbReference type="NCBI Taxonomy" id="433659"/>
    <lineage>
        <taxon>Bacteria</taxon>
        <taxon>Bacillati</taxon>
        <taxon>Actinomycetota</taxon>
        <taxon>Actinomycetes</taxon>
        <taxon>Propionibacteriales</taxon>
        <taxon>Nocardioidaceae</taxon>
        <taxon>Nocardioides</taxon>
    </lineage>
</organism>
<sequence>MSRLAPVPNRSFVQELSDRLAVEYAGAVPPGRILAYVVLTKHRLRAIHLDEATRRDLIEASVRRELVRKSVRPLSVVPGQRTRTPVTRAS</sequence>
<proteinExistence type="predicted"/>
<protein>
    <submittedName>
        <fullName evidence="1">Uncharacterized protein</fullName>
    </submittedName>
</protein>
<gene>
    <name evidence="1" type="ORF">H9L09_15180</name>
</gene>
<dbReference type="KEGG" id="nmes:H9L09_15180"/>
<dbReference type="RefSeq" id="WP_187577709.1">
    <property type="nucleotide sequence ID" value="NZ_CP060713.1"/>
</dbReference>
<reference evidence="1 2" key="1">
    <citation type="submission" date="2020-08" db="EMBL/GenBank/DDBJ databases">
        <title>Genome sequence of Nocardioides mesophilus KACC 16243T.</title>
        <authorList>
            <person name="Hyun D.-W."/>
            <person name="Bae J.-W."/>
        </authorList>
    </citation>
    <scope>NUCLEOTIDE SEQUENCE [LARGE SCALE GENOMIC DNA]</scope>
    <source>
        <strain evidence="1 2">KACC 16243</strain>
    </source>
</reference>
<keyword evidence="2" id="KW-1185">Reference proteome</keyword>
<accession>A0A7G9R8E1</accession>
<dbReference type="Proteomes" id="UP000515947">
    <property type="component" value="Chromosome"/>
</dbReference>
<dbReference type="EMBL" id="CP060713">
    <property type="protein sequence ID" value="QNN51866.1"/>
    <property type="molecule type" value="Genomic_DNA"/>
</dbReference>
<name>A0A7G9R8E1_9ACTN</name>